<dbReference type="InterPro" id="IPR005770">
    <property type="entry name" value="PhnD"/>
</dbReference>
<protein>
    <submittedName>
        <fullName evidence="4">Phosphonate ABC transporter periplasmic phosphonate-binding protein</fullName>
    </submittedName>
</protein>
<dbReference type="STRING" id="1280952.HJA_13555"/>
<name>A0A059F9J5_9PROT</name>
<dbReference type="PANTHER" id="PTHR35841">
    <property type="entry name" value="PHOSPHONATES-BINDING PERIPLASMIC PROTEIN"/>
    <property type="match status" value="1"/>
</dbReference>
<sequence length="306" mass="32132">MRFVMLMVVLAGLCFGGFPAKAERTGTAASPLRVLLIPADGGTEDGTRADFLPLFNAITRTSGIHFDVRTGQSYAAVIEGMCAGQAEIAWLGPVSYVEAHKRGCADLLAIEERDGSSTYYAGIFVSSASGVDNPADLQGKSIALGSQHSASSFSYPLSMLSKAGVDPLRDLSAIRITGSHANSLLALQNGLVDAAGASFVSFERAVNQGGLKASDFRLLMKSDPIPNPPIAMHPGLSPQVKASLRKSFGDVHETPGIRPESIRGYGGKQVDRYNTDATDALFEAMAGAIGFIDTDYQAAILQKSGS</sequence>
<comment type="caution">
    <text evidence="4">The sequence shown here is derived from an EMBL/GenBank/DDBJ whole genome shotgun (WGS) entry which is preliminary data.</text>
</comment>
<evidence type="ECO:0000256" key="2">
    <source>
        <dbReference type="ARBA" id="ARBA00022729"/>
    </source>
</evidence>
<feature type="signal peptide" evidence="3">
    <location>
        <begin position="1"/>
        <end position="22"/>
    </location>
</feature>
<keyword evidence="5" id="KW-1185">Reference proteome</keyword>
<feature type="chain" id="PRO_5001577108" evidence="3">
    <location>
        <begin position="23"/>
        <end position="306"/>
    </location>
</feature>
<dbReference type="NCBIfam" id="TIGR01098">
    <property type="entry name" value="3A0109s03R"/>
    <property type="match status" value="1"/>
</dbReference>
<dbReference type="Proteomes" id="UP000024816">
    <property type="component" value="Unassembled WGS sequence"/>
</dbReference>
<dbReference type="Gene3D" id="3.40.190.10">
    <property type="entry name" value="Periplasmic binding protein-like II"/>
    <property type="match status" value="2"/>
</dbReference>
<dbReference type="PATRIC" id="fig|1280952.3.peg.2712"/>
<evidence type="ECO:0000313" key="5">
    <source>
        <dbReference type="Proteomes" id="UP000024816"/>
    </source>
</evidence>
<comment type="similarity">
    <text evidence="1">Belongs to the phosphate/phosphite/phosphonate binding protein family.</text>
</comment>
<evidence type="ECO:0000313" key="4">
    <source>
        <dbReference type="EMBL" id="KCZ87231.1"/>
    </source>
</evidence>
<dbReference type="CDD" id="cd01071">
    <property type="entry name" value="PBP2_PhnD_like"/>
    <property type="match status" value="1"/>
</dbReference>
<dbReference type="eggNOG" id="COG3221">
    <property type="taxonomic scope" value="Bacteria"/>
</dbReference>
<dbReference type="GO" id="GO:0055085">
    <property type="term" value="P:transmembrane transport"/>
    <property type="evidence" value="ECO:0007669"/>
    <property type="project" value="InterPro"/>
</dbReference>
<gene>
    <name evidence="4" type="ORF">HJA_13555</name>
</gene>
<organism evidence="4 5">
    <name type="scientific">Hyphomonas jannaschiana VP2</name>
    <dbReference type="NCBI Taxonomy" id="1280952"/>
    <lineage>
        <taxon>Bacteria</taxon>
        <taxon>Pseudomonadati</taxon>
        <taxon>Pseudomonadota</taxon>
        <taxon>Alphaproteobacteria</taxon>
        <taxon>Hyphomonadales</taxon>
        <taxon>Hyphomonadaceae</taxon>
        <taxon>Hyphomonas</taxon>
    </lineage>
</organism>
<proteinExistence type="inferred from homology"/>
<dbReference type="GO" id="GO:0043190">
    <property type="term" value="C:ATP-binding cassette (ABC) transporter complex"/>
    <property type="evidence" value="ECO:0007669"/>
    <property type="project" value="InterPro"/>
</dbReference>
<dbReference type="EMBL" id="ARYJ01000009">
    <property type="protein sequence ID" value="KCZ87231.1"/>
    <property type="molecule type" value="Genomic_DNA"/>
</dbReference>
<accession>A0A059F9J5</accession>
<dbReference type="SUPFAM" id="SSF53850">
    <property type="entry name" value="Periplasmic binding protein-like II"/>
    <property type="match status" value="1"/>
</dbReference>
<dbReference type="Pfam" id="PF12974">
    <property type="entry name" value="Phosphonate-bd"/>
    <property type="match status" value="1"/>
</dbReference>
<keyword evidence="2 3" id="KW-0732">Signal</keyword>
<evidence type="ECO:0000256" key="1">
    <source>
        <dbReference type="ARBA" id="ARBA00007162"/>
    </source>
</evidence>
<dbReference type="OrthoDB" id="9802896at2"/>
<dbReference type="PANTHER" id="PTHR35841:SF1">
    <property type="entry name" value="PHOSPHONATES-BINDING PERIPLASMIC PROTEIN"/>
    <property type="match status" value="1"/>
</dbReference>
<dbReference type="AlphaFoldDB" id="A0A059F9J5"/>
<evidence type="ECO:0000256" key="3">
    <source>
        <dbReference type="SAM" id="SignalP"/>
    </source>
</evidence>
<reference evidence="4 5" key="1">
    <citation type="journal article" date="2014" name="Antonie Van Leeuwenhoek">
        <title>Hyphomonas beringensis sp. nov. and Hyphomonas chukchiensis sp. nov., isolated from surface seawater of the Bering Sea and Chukchi Sea.</title>
        <authorList>
            <person name="Li C."/>
            <person name="Lai Q."/>
            <person name="Li G."/>
            <person name="Dong C."/>
            <person name="Wang J."/>
            <person name="Liao Y."/>
            <person name="Shao Z."/>
        </authorList>
    </citation>
    <scope>NUCLEOTIDE SEQUENCE [LARGE SCALE GENOMIC DNA]</scope>
    <source>
        <strain evidence="4 5">VP2</strain>
    </source>
</reference>